<keyword evidence="4" id="KW-1185">Reference proteome</keyword>
<sequence>MLDQPLNPRDPSNPGAPIIPRDTWDNPPHHRWTFQHIREMTATAQIWRGPGPVRALPAATQDLGAITFDIGGEKRSVAQFLDGSFTDGFLVLHRGKIIAEEYRNGMKPHGQHLAMSVTKSITGIVTGILAGRGVIDVNAPLTEYLPELAATGYKGATVQHILDMTSGVVFDESYTTPGSHMQKIGQACGWAVYERTDWPRTMWHLILSLDEKEREHGALFKYRSIETDILGFVLERATATSLAELISRELWSPMGAAEDAYITVDDGGAALADGGLCATLRDYGRFAQLLLDGGARDGRQIVPAAWIEATRNGNGDLYQGIYRTVLPGGAYSNKFWIEDTKRRAMWARGVFGQSIYIDPDSDFAVVKLSTWPEHSSPDRSLELLAAMRAIRSALGAD</sequence>
<comment type="caution">
    <text evidence="3">The sequence shown here is derived from an EMBL/GenBank/DDBJ whole genome shotgun (WGS) entry which is preliminary data.</text>
</comment>
<name>A0A7C9V8T4_9HYPH</name>
<dbReference type="Pfam" id="PF00144">
    <property type="entry name" value="Beta-lactamase"/>
    <property type="match status" value="1"/>
</dbReference>
<evidence type="ECO:0000313" key="4">
    <source>
        <dbReference type="Proteomes" id="UP000481252"/>
    </source>
</evidence>
<dbReference type="PANTHER" id="PTHR43283:SF7">
    <property type="entry name" value="BETA-LACTAMASE-RELATED DOMAIN-CONTAINING PROTEIN"/>
    <property type="match status" value="1"/>
</dbReference>
<reference evidence="3 4" key="1">
    <citation type="submission" date="2020-02" db="EMBL/GenBank/DDBJ databases">
        <title>Genome sequence of the type strain CGMCC 1.15528 of Mesorhizobium zhangyense.</title>
        <authorList>
            <person name="Gao J."/>
            <person name="Sun J."/>
        </authorList>
    </citation>
    <scope>NUCLEOTIDE SEQUENCE [LARGE SCALE GENOMIC DNA]</scope>
    <source>
        <strain evidence="3 4">CGMCC 1.15528</strain>
    </source>
</reference>
<feature type="domain" description="Beta-lactamase-related" evidence="2">
    <location>
        <begin position="88"/>
        <end position="376"/>
    </location>
</feature>
<dbReference type="RefSeq" id="WP_165116977.1">
    <property type="nucleotide sequence ID" value="NZ_JAAKZG010000004.1"/>
</dbReference>
<proteinExistence type="predicted"/>
<dbReference type="Proteomes" id="UP000481252">
    <property type="component" value="Unassembled WGS sequence"/>
</dbReference>
<evidence type="ECO:0000256" key="1">
    <source>
        <dbReference type="SAM" id="MobiDB-lite"/>
    </source>
</evidence>
<accession>A0A7C9V8T4</accession>
<evidence type="ECO:0000259" key="2">
    <source>
        <dbReference type="Pfam" id="PF00144"/>
    </source>
</evidence>
<dbReference type="EMBL" id="JAAKZG010000004">
    <property type="protein sequence ID" value="NGN41466.1"/>
    <property type="molecule type" value="Genomic_DNA"/>
</dbReference>
<feature type="region of interest" description="Disordered" evidence="1">
    <location>
        <begin position="1"/>
        <end position="27"/>
    </location>
</feature>
<evidence type="ECO:0000313" key="3">
    <source>
        <dbReference type="EMBL" id="NGN41466.1"/>
    </source>
</evidence>
<dbReference type="GO" id="GO:0016787">
    <property type="term" value="F:hydrolase activity"/>
    <property type="evidence" value="ECO:0007669"/>
    <property type="project" value="UniProtKB-KW"/>
</dbReference>
<dbReference type="InterPro" id="IPR001466">
    <property type="entry name" value="Beta-lactam-related"/>
</dbReference>
<dbReference type="InterPro" id="IPR012338">
    <property type="entry name" value="Beta-lactam/transpept-like"/>
</dbReference>
<dbReference type="InterPro" id="IPR050789">
    <property type="entry name" value="Diverse_Enzym_Activities"/>
</dbReference>
<dbReference type="Gene3D" id="3.40.710.10">
    <property type="entry name" value="DD-peptidase/beta-lactamase superfamily"/>
    <property type="match status" value="1"/>
</dbReference>
<dbReference type="PANTHER" id="PTHR43283">
    <property type="entry name" value="BETA-LACTAMASE-RELATED"/>
    <property type="match status" value="1"/>
</dbReference>
<gene>
    <name evidence="3" type="ORF">G6N74_10335</name>
</gene>
<dbReference type="SUPFAM" id="SSF56601">
    <property type="entry name" value="beta-lactamase/transpeptidase-like"/>
    <property type="match status" value="1"/>
</dbReference>
<protein>
    <submittedName>
        <fullName evidence="3">Serine hydrolase</fullName>
    </submittedName>
</protein>
<organism evidence="3 4">
    <name type="scientific">Mesorhizobium zhangyense</name>
    <dbReference type="NCBI Taxonomy" id="1776730"/>
    <lineage>
        <taxon>Bacteria</taxon>
        <taxon>Pseudomonadati</taxon>
        <taxon>Pseudomonadota</taxon>
        <taxon>Alphaproteobacteria</taxon>
        <taxon>Hyphomicrobiales</taxon>
        <taxon>Phyllobacteriaceae</taxon>
        <taxon>Mesorhizobium</taxon>
    </lineage>
</organism>
<dbReference type="AlphaFoldDB" id="A0A7C9V8T4"/>
<keyword evidence="3" id="KW-0378">Hydrolase</keyword>